<dbReference type="AlphaFoldDB" id="A0AAN8TZ17"/>
<comment type="caution">
    <text evidence="1">The sequence shown here is derived from an EMBL/GenBank/DDBJ whole genome shotgun (WGS) entry which is preliminary data.</text>
</comment>
<reference evidence="1 2" key="1">
    <citation type="submission" date="2024-02" db="EMBL/GenBank/DDBJ databases">
        <title>de novo genome assembly of Solanum bulbocastanum strain 11H21.</title>
        <authorList>
            <person name="Hosaka A.J."/>
        </authorList>
    </citation>
    <scope>NUCLEOTIDE SEQUENCE [LARGE SCALE GENOMIC DNA]</scope>
    <source>
        <tissue evidence="1">Young leaves</tissue>
    </source>
</reference>
<accession>A0AAN8TZ17</accession>
<gene>
    <name evidence="1" type="ORF">RDI58_007300</name>
</gene>
<name>A0AAN8TZ17_SOLBU</name>
<organism evidence="1 2">
    <name type="scientific">Solanum bulbocastanum</name>
    <name type="common">Wild potato</name>
    <dbReference type="NCBI Taxonomy" id="147425"/>
    <lineage>
        <taxon>Eukaryota</taxon>
        <taxon>Viridiplantae</taxon>
        <taxon>Streptophyta</taxon>
        <taxon>Embryophyta</taxon>
        <taxon>Tracheophyta</taxon>
        <taxon>Spermatophyta</taxon>
        <taxon>Magnoliopsida</taxon>
        <taxon>eudicotyledons</taxon>
        <taxon>Gunneridae</taxon>
        <taxon>Pentapetalae</taxon>
        <taxon>asterids</taxon>
        <taxon>lamiids</taxon>
        <taxon>Solanales</taxon>
        <taxon>Solanaceae</taxon>
        <taxon>Solanoideae</taxon>
        <taxon>Solaneae</taxon>
        <taxon>Solanum</taxon>
    </lineage>
</organism>
<dbReference type="Proteomes" id="UP001371456">
    <property type="component" value="Unassembled WGS sequence"/>
</dbReference>
<keyword evidence="2" id="KW-1185">Reference proteome</keyword>
<evidence type="ECO:0000313" key="2">
    <source>
        <dbReference type="Proteomes" id="UP001371456"/>
    </source>
</evidence>
<evidence type="ECO:0000313" key="1">
    <source>
        <dbReference type="EMBL" id="KAK6793847.1"/>
    </source>
</evidence>
<dbReference type="EMBL" id="JBANQN010000003">
    <property type="protein sequence ID" value="KAK6793847.1"/>
    <property type="molecule type" value="Genomic_DNA"/>
</dbReference>
<proteinExistence type="predicted"/>
<sequence>MRIGDSSSKQSDAMIGTPPLTQCFLHPGVSLSSTTAPCATPDDEMPDLAPSQKDKLGRVMIEPNGSSRHPAKDAARALKDCVIRSFT</sequence>
<protein>
    <submittedName>
        <fullName evidence="1">Uncharacterized protein</fullName>
    </submittedName>
</protein>